<comment type="similarity">
    <text evidence="2 15">Belongs to the phenylalanyl-tRNA synthetase beta subunit family. Type 1 subfamily.</text>
</comment>
<reference evidence="21" key="1">
    <citation type="submission" date="2016-11" db="EMBL/GenBank/DDBJ databases">
        <title>Actinomyces gypaetusis sp. nov. isolated from Gypaetus barbatus in Qinghai Tibet Plateau China.</title>
        <authorList>
            <person name="Meng X."/>
        </authorList>
    </citation>
    <scope>NUCLEOTIDE SEQUENCE [LARGE SCALE GENOMIC DNA]</scope>
    <source>
        <strain evidence="21">DSM 15383</strain>
    </source>
</reference>
<dbReference type="Gene3D" id="3.30.70.380">
    <property type="entry name" value="Ferrodoxin-fold anticodon-binding domain"/>
    <property type="match status" value="1"/>
</dbReference>
<dbReference type="SMART" id="SM00873">
    <property type="entry name" value="B3_4"/>
    <property type="match status" value="1"/>
</dbReference>
<dbReference type="Pfam" id="PF17759">
    <property type="entry name" value="tRNA_synthFbeta"/>
    <property type="match status" value="1"/>
</dbReference>
<feature type="binding site" evidence="15">
    <location>
        <position position="491"/>
    </location>
    <ligand>
        <name>Mg(2+)</name>
        <dbReference type="ChEBI" id="CHEBI:18420"/>
        <note>shared with alpha subunit</note>
    </ligand>
</feature>
<feature type="domain" description="FDX-ACB" evidence="18">
    <location>
        <begin position="792"/>
        <end position="885"/>
    </location>
</feature>
<keyword evidence="6 15" id="KW-0436">Ligase</keyword>
<feature type="binding site" evidence="15">
    <location>
        <position position="501"/>
    </location>
    <ligand>
        <name>Mg(2+)</name>
        <dbReference type="ChEBI" id="CHEBI:18420"/>
        <note>shared with alpha subunit</note>
    </ligand>
</feature>
<comment type="subunit">
    <text evidence="3 15">Tetramer of two alpha and two beta subunits.</text>
</comment>
<keyword evidence="13 15" id="KW-0030">Aminoacyl-tRNA synthetase</keyword>
<keyword evidence="10 15" id="KW-0460">Magnesium</keyword>
<evidence type="ECO:0000256" key="1">
    <source>
        <dbReference type="ARBA" id="ARBA00004496"/>
    </source>
</evidence>
<evidence type="ECO:0000256" key="9">
    <source>
        <dbReference type="ARBA" id="ARBA00022840"/>
    </source>
</evidence>
<gene>
    <name evidence="15" type="primary">pheT</name>
    <name evidence="20" type="ORF">BM477_04180</name>
</gene>
<dbReference type="InterPro" id="IPR045060">
    <property type="entry name" value="Phe-tRNA-ligase_IIc_bsu"/>
</dbReference>
<dbReference type="InterPro" id="IPR033714">
    <property type="entry name" value="tRNA_bind_bactPheRS"/>
</dbReference>
<feature type="binding site" evidence="15">
    <location>
        <position position="500"/>
    </location>
    <ligand>
        <name>Mg(2+)</name>
        <dbReference type="ChEBI" id="CHEBI:18420"/>
        <note>shared with alpha subunit</note>
    </ligand>
</feature>
<comment type="cofactor">
    <cofactor evidence="15">
        <name>Mg(2+)</name>
        <dbReference type="ChEBI" id="CHEBI:18420"/>
    </cofactor>
    <text evidence="15">Binds 2 magnesium ions per tetramer.</text>
</comment>
<dbReference type="InterPro" id="IPR002547">
    <property type="entry name" value="tRNA-bd_dom"/>
</dbReference>
<dbReference type="PROSITE" id="PS51483">
    <property type="entry name" value="B5"/>
    <property type="match status" value="1"/>
</dbReference>
<dbReference type="STRING" id="156892.BM477_04180"/>
<protein>
    <recommendedName>
        <fullName evidence="15">Phenylalanine--tRNA ligase beta subunit</fullName>
        <ecNumber evidence="15">6.1.1.20</ecNumber>
    </recommendedName>
    <alternativeName>
        <fullName evidence="15">Phenylalanyl-tRNA synthetase beta subunit</fullName>
        <shortName evidence="15">PheRS</shortName>
    </alternativeName>
</protein>
<dbReference type="OrthoDB" id="9805455at2"/>
<dbReference type="InterPro" id="IPR045864">
    <property type="entry name" value="aa-tRNA-synth_II/BPL/LPL"/>
</dbReference>
<dbReference type="CDD" id="cd02796">
    <property type="entry name" value="tRNA_bind_bactPheRS"/>
    <property type="match status" value="1"/>
</dbReference>
<dbReference type="PROSITE" id="PS51447">
    <property type="entry name" value="FDX_ACB"/>
    <property type="match status" value="1"/>
</dbReference>
<keyword evidence="8 15" id="KW-0547">Nucleotide-binding</keyword>
<comment type="caution">
    <text evidence="20">The sequence shown here is derived from an EMBL/GenBank/DDBJ whole genome shotgun (WGS) entry which is preliminary data.</text>
</comment>
<dbReference type="GO" id="GO:0000049">
    <property type="term" value="F:tRNA binding"/>
    <property type="evidence" value="ECO:0007669"/>
    <property type="project" value="UniProtKB-UniRule"/>
</dbReference>
<dbReference type="SUPFAM" id="SSF54991">
    <property type="entry name" value="Anticodon-binding domain of PheRS"/>
    <property type="match status" value="1"/>
</dbReference>
<dbReference type="SUPFAM" id="SSF50249">
    <property type="entry name" value="Nucleic acid-binding proteins"/>
    <property type="match status" value="1"/>
</dbReference>
<keyword evidence="21" id="KW-1185">Reference proteome</keyword>
<keyword evidence="12 15" id="KW-0648">Protein biosynthesis</keyword>
<keyword evidence="4 15" id="KW-0963">Cytoplasm</keyword>
<evidence type="ECO:0000256" key="8">
    <source>
        <dbReference type="ARBA" id="ARBA00022741"/>
    </source>
</evidence>
<dbReference type="SMART" id="SM00896">
    <property type="entry name" value="FDX-ACB"/>
    <property type="match status" value="1"/>
</dbReference>
<feature type="domain" description="B5" evidence="19">
    <location>
        <begin position="438"/>
        <end position="513"/>
    </location>
</feature>
<evidence type="ECO:0000256" key="11">
    <source>
        <dbReference type="ARBA" id="ARBA00022884"/>
    </source>
</evidence>
<dbReference type="Gene3D" id="3.30.56.10">
    <property type="match status" value="2"/>
</dbReference>
<dbReference type="Gene3D" id="3.50.40.10">
    <property type="entry name" value="Phenylalanyl-trna Synthetase, Chain B, domain 3"/>
    <property type="match status" value="1"/>
</dbReference>
<dbReference type="Pfam" id="PF03483">
    <property type="entry name" value="B3_4"/>
    <property type="match status" value="1"/>
</dbReference>
<dbReference type="Pfam" id="PF03147">
    <property type="entry name" value="FDX-ACB"/>
    <property type="match status" value="1"/>
</dbReference>
<dbReference type="EMBL" id="MPDM01000004">
    <property type="protein sequence ID" value="OKL49200.1"/>
    <property type="molecule type" value="Genomic_DNA"/>
</dbReference>
<comment type="subcellular location">
    <subcellularLocation>
        <location evidence="1 15">Cytoplasm</location>
    </subcellularLocation>
</comment>
<accession>A0A1Q5PP34</accession>
<evidence type="ECO:0000256" key="4">
    <source>
        <dbReference type="ARBA" id="ARBA00022490"/>
    </source>
</evidence>
<comment type="caution">
    <text evidence="15">Lacks conserved residue(s) required for the propagation of feature annotation.</text>
</comment>
<evidence type="ECO:0000313" key="21">
    <source>
        <dbReference type="Proteomes" id="UP000186465"/>
    </source>
</evidence>
<dbReference type="GO" id="GO:0000287">
    <property type="term" value="F:magnesium ion binding"/>
    <property type="evidence" value="ECO:0007669"/>
    <property type="project" value="UniProtKB-UniRule"/>
</dbReference>
<evidence type="ECO:0000259" key="19">
    <source>
        <dbReference type="PROSITE" id="PS51483"/>
    </source>
</evidence>
<evidence type="ECO:0000259" key="18">
    <source>
        <dbReference type="PROSITE" id="PS51447"/>
    </source>
</evidence>
<dbReference type="InterPro" id="IPR009061">
    <property type="entry name" value="DNA-bd_dom_put_sf"/>
</dbReference>
<name>A0A1Q5PP34_9ACTO</name>
<keyword evidence="7 15" id="KW-0479">Metal-binding</keyword>
<dbReference type="Gene3D" id="2.40.50.140">
    <property type="entry name" value="Nucleic acid-binding proteins"/>
    <property type="match status" value="1"/>
</dbReference>
<evidence type="ECO:0000256" key="12">
    <source>
        <dbReference type="ARBA" id="ARBA00022917"/>
    </source>
</evidence>
<evidence type="ECO:0000256" key="16">
    <source>
        <dbReference type="PROSITE-ProRule" id="PRU00209"/>
    </source>
</evidence>
<evidence type="ECO:0000259" key="17">
    <source>
        <dbReference type="PROSITE" id="PS50886"/>
    </source>
</evidence>
<dbReference type="Gene3D" id="3.30.930.10">
    <property type="entry name" value="Bira Bifunctional Protein, Domain 2"/>
    <property type="match status" value="1"/>
</dbReference>
<dbReference type="InterPro" id="IPR020825">
    <property type="entry name" value="Phe-tRNA_synthase-like_B3/B4"/>
</dbReference>
<evidence type="ECO:0000256" key="2">
    <source>
        <dbReference type="ARBA" id="ARBA00008653"/>
    </source>
</evidence>
<dbReference type="InterPro" id="IPR005121">
    <property type="entry name" value="Fdx_antiC-bd"/>
</dbReference>
<dbReference type="GO" id="GO:0006432">
    <property type="term" value="P:phenylalanyl-tRNA aminoacylation"/>
    <property type="evidence" value="ECO:0007669"/>
    <property type="project" value="UniProtKB-UniRule"/>
</dbReference>
<dbReference type="PROSITE" id="PS50886">
    <property type="entry name" value="TRBD"/>
    <property type="match status" value="1"/>
</dbReference>
<dbReference type="InterPro" id="IPR012340">
    <property type="entry name" value="NA-bd_OB-fold"/>
</dbReference>
<dbReference type="InterPro" id="IPR004532">
    <property type="entry name" value="Phe-tRNA-ligase_IIc_bsu_bact"/>
</dbReference>
<dbReference type="RefSeq" id="WP_075361439.1">
    <property type="nucleotide sequence ID" value="NZ_MPDM01000004.1"/>
</dbReference>
<dbReference type="SUPFAM" id="SSF55681">
    <property type="entry name" value="Class II aaRS and biotin synthetases"/>
    <property type="match status" value="1"/>
</dbReference>
<dbReference type="GO" id="GO:0005524">
    <property type="term" value="F:ATP binding"/>
    <property type="evidence" value="ECO:0007669"/>
    <property type="project" value="UniProtKB-UniRule"/>
</dbReference>
<evidence type="ECO:0000313" key="20">
    <source>
        <dbReference type="EMBL" id="OKL49200.1"/>
    </source>
</evidence>
<dbReference type="NCBIfam" id="TIGR00472">
    <property type="entry name" value="pheT_bact"/>
    <property type="match status" value="1"/>
</dbReference>
<sequence length="887" mass="94418">MPYVSLEWLGAHVDVPADATVAELAADLVKVGLEEERIVPPAVQGPLVVGKVLTLDPKAQSNGKVINYCRVDVGEQFNDAPGTGAEPSELPSRGIICGAHNFKVGDHVVVSLPGAVLPGDFAIAARKTYGHVSDGMICSEAELGLADSAEGIIVLEEFLPGEVPAPGTDAIKLLGLGEETLEINITPDRGYCFSMRGVAREYSHSTGVQFHDPALVGNLVKEVPAANAEGFPVLIKDDAPIRGHIGCDRFVTRIVRSVNPAAPTPDWMVRRIVAAGMRPISLTVDITNYVMLDLGQPLHAYDLAQVSAPIVVRRAKAGESLVTLDEAKRELHVEDLLITDSPDGEGSRALGLAGVMGGASSEVTDKTTDVLIEAAHFDPITIARAARRHHLPSEASKRFERGVDPQLPAVAAQRVVDLLVEYGGGIAGPEVFDEDNTVAMPSLEFQVDAATKLIGVEYSRDDVVSALTKIGCEVSGEGDVLTVVPPTWRPDLVGSAHLVEEIARLGGYDELPSVVPQARISEAGLSDSVALRRQVAQALAASGHTQVISYPFIGQSHDLQGFAEDDPRRQALALANPIANDAPRLRTSILDTLLTVAQRNIARGNSSLSLYELGMVTRPAGTPAAVMPEVQTPSVEQVAAIRSQVPAQPWHVGGVLAGSTAPEGVLVDRRSYDWADAIESAQLVASTIGVELLVAQPILEGEVPAHINPRALQGQGIEVVTRDSLAPFHPGRVAQLRIKVGKKQQTVGYAGELHPRVVDAFNLPRRACAFELDLQALGQVTGLSPLQVSPISTYPMGKEDIAVIVDEQITAGELLADIMRTGGELLEDAYLFDVYRSDQLPEGKKSLAFSLQTRGSDHTLTAEEQATVRERVLASLAKRFGAEHRSA</sequence>
<dbReference type="AlphaFoldDB" id="A0A1Q5PP34"/>
<keyword evidence="9 15" id="KW-0067">ATP-binding</keyword>
<evidence type="ECO:0000256" key="13">
    <source>
        <dbReference type="ARBA" id="ARBA00023146"/>
    </source>
</evidence>
<dbReference type="Proteomes" id="UP000186465">
    <property type="component" value="Unassembled WGS sequence"/>
</dbReference>
<evidence type="ECO:0000256" key="7">
    <source>
        <dbReference type="ARBA" id="ARBA00022723"/>
    </source>
</evidence>
<evidence type="ECO:0000256" key="10">
    <source>
        <dbReference type="ARBA" id="ARBA00022842"/>
    </source>
</evidence>
<proteinExistence type="inferred from homology"/>
<dbReference type="Pfam" id="PF03484">
    <property type="entry name" value="B5"/>
    <property type="match status" value="1"/>
</dbReference>
<dbReference type="CDD" id="cd00769">
    <property type="entry name" value="PheRS_beta_core"/>
    <property type="match status" value="1"/>
</dbReference>
<dbReference type="SUPFAM" id="SSF56037">
    <property type="entry name" value="PheT/TilS domain"/>
    <property type="match status" value="1"/>
</dbReference>
<dbReference type="PANTHER" id="PTHR10947">
    <property type="entry name" value="PHENYLALANYL-TRNA SYNTHETASE BETA CHAIN AND LEUCINE-RICH REPEAT-CONTAINING PROTEIN 47"/>
    <property type="match status" value="1"/>
</dbReference>
<comment type="catalytic activity">
    <reaction evidence="14 15">
        <text>tRNA(Phe) + L-phenylalanine + ATP = L-phenylalanyl-tRNA(Phe) + AMP + diphosphate + H(+)</text>
        <dbReference type="Rhea" id="RHEA:19413"/>
        <dbReference type="Rhea" id="RHEA-COMP:9668"/>
        <dbReference type="Rhea" id="RHEA-COMP:9699"/>
        <dbReference type="ChEBI" id="CHEBI:15378"/>
        <dbReference type="ChEBI" id="CHEBI:30616"/>
        <dbReference type="ChEBI" id="CHEBI:33019"/>
        <dbReference type="ChEBI" id="CHEBI:58095"/>
        <dbReference type="ChEBI" id="CHEBI:78442"/>
        <dbReference type="ChEBI" id="CHEBI:78531"/>
        <dbReference type="ChEBI" id="CHEBI:456215"/>
        <dbReference type="EC" id="6.1.1.20"/>
    </reaction>
</comment>
<evidence type="ECO:0000256" key="14">
    <source>
        <dbReference type="ARBA" id="ARBA00049255"/>
    </source>
</evidence>
<evidence type="ECO:0000256" key="5">
    <source>
        <dbReference type="ARBA" id="ARBA00022555"/>
    </source>
</evidence>
<dbReference type="GO" id="GO:0009328">
    <property type="term" value="C:phenylalanine-tRNA ligase complex"/>
    <property type="evidence" value="ECO:0007669"/>
    <property type="project" value="TreeGrafter"/>
</dbReference>
<evidence type="ECO:0000256" key="15">
    <source>
        <dbReference type="HAMAP-Rule" id="MF_00283"/>
    </source>
</evidence>
<evidence type="ECO:0000256" key="3">
    <source>
        <dbReference type="ARBA" id="ARBA00011209"/>
    </source>
</evidence>
<dbReference type="PANTHER" id="PTHR10947:SF0">
    <property type="entry name" value="PHENYLALANINE--TRNA LIGASE BETA SUBUNIT"/>
    <property type="match status" value="1"/>
</dbReference>
<dbReference type="InterPro" id="IPR005147">
    <property type="entry name" value="tRNA_synthase_B5-dom"/>
</dbReference>
<evidence type="ECO:0000256" key="6">
    <source>
        <dbReference type="ARBA" id="ARBA00022598"/>
    </source>
</evidence>
<dbReference type="InterPro" id="IPR036690">
    <property type="entry name" value="Fdx_antiC-bd_sf"/>
</dbReference>
<dbReference type="InterPro" id="IPR005146">
    <property type="entry name" value="B3/B4_tRNA-bd"/>
</dbReference>
<dbReference type="GO" id="GO:0004826">
    <property type="term" value="F:phenylalanine-tRNA ligase activity"/>
    <property type="evidence" value="ECO:0007669"/>
    <property type="project" value="UniProtKB-UniRule"/>
</dbReference>
<dbReference type="SMART" id="SM00874">
    <property type="entry name" value="B5"/>
    <property type="match status" value="1"/>
</dbReference>
<keyword evidence="11 16" id="KW-0694">RNA-binding</keyword>
<dbReference type="HAMAP" id="MF_00283">
    <property type="entry name" value="Phe_tRNA_synth_beta1"/>
    <property type="match status" value="1"/>
</dbReference>
<dbReference type="EC" id="6.1.1.20" evidence="15"/>
<dbReference type="InterPro" id="IPR041616">
    <property type="entry name" value="PheRS_beta_core"/>
</dbReference>
<keyword evidence="5 16" id="KW-0820">tRNA-binding</keyword>
<organism evidence="20 21">
    <name type="scientific">Boudabousia marimammalium</name>
    <dbReference type="NCBI Taxonomy" id="156892"/>
    <lineage>
        <taxon>Bacteria</taxon>
        <taxon>Bacillati</taxon>
        <taxon>Actinomycetota</taxon>
        <taxon>Actinomycetes</taxon>
        <taxon>Actinomycetales</taxon>
        <taxon>Actinomycetaceae</taxon>
        <taxon>Boudabousia</taxon>
    </lineage>
</organism>
<dbReference type="SUPFAM" id="SSF46955">
    <property type="entry name" value="Putative DNA-binding domain"/>
    <property type="match status" value="1"/>
</dbReference>
<feature type="domain" description="TRNA-binding" evidence="17">
    <location>
        <begin position="41"/>
        <end position="171"/>
    </location>
</feature>